<dbReference type="GeneID" id="66514822"/>
<accession>A0AAU8TJC3</accession>
<dbReference type="InterPro" id="IPR006342">
    <property type="entry name" value="FkbM_mtfrase"/>
</dbReference>
<dbReference type="Proteomes" id="UP000032614">
    <property type="component" value="Chromosome 1"/>
</dbReference>
<name>A0AAU8TJC3_9BURK</name>
<dbReference type="GO" id="GO:0008168">
    <property type="term" value="F:methyltransferase activity"/>
    <property type="evidence" value="ECO:0007669"/>
    <property type="project" value="UniProtKB-KW"/>
</dbReference>
<dbReference type="Gene3D" id="3.40.50.150">
    <property type="entry name" value="Vaccinia Virus protein VP39"/>
    <property type="match status" value="1"/>
</dbReference>
<reference evidence="3 4" key="1">
    <citation type="journal article" date="2015" name="Genome Announc.">
        <title>Complete genome sequences for 59 burkholderia isolates, both pathogenic and near neighbor.</title>
        <authorList>
            <person name="Johnson S.L."/>
            <person name="Bishop-Lilly K.A."/>
            <person name="Ladner J.T."/>
            <person name="Daligault H.E."/>
            <person name="Davenport K.W."/>
            <person name="Jaissle J."/>
            <person name="Frey K.G."/>
            <person name="Koroleva G.I."/>
            <person name="Bruce D.C."/>
            <person name="Coyne S.R."/>
            <person name="Broomall S.M."/>
            <person name="Li P.E."/>
            <person name="Teshima H."/>
            <person name="Gibbons H.S."/>
            <person name="Palacios G.F."/>
            <person name="Rosenzweig C.N."/>
            <person name="Redden C.L."/>
            <person name="Xu Y."/>
            <person name="Minogue T.D."/>
            <person name="Chain P.S."/>
        </authorList>
    </citation>
    <scope>NUCLEOTIDE SEQUENCE [LARGE SCALE GENOMIC DNA]</scope>
    <source>
        <strain evidence="3 4">ATCC BAA-463</strain>
    </source>
</reference>
<keyword evidence="1" id="KW-0175">Coiled coil</keyword>
<evidence type="ECO:0000259" key="2">
    <source>
        <dbReference type="Pfam" id="PF05050"/>
    </source>
</evidence>
<keyword evidence="3" id="KW-0808">Transferase</keyword>
<evidence type="ECO:0000256" key="1">
    <source>
        <dbReference type="SAM" id="Coils"/>
    </source>
</evidence>
<dbReference type="RefSeq" id="WP_046566566.1">
    <property type="nucleotide sequence ID" value="NZ_CP010026.1"/>
</dbReference>
<protein>
    <submittedName>
        <fullName evidence="3">Methyltransferase, FkbM family domain protein</fullName>
    </submittedName>
</protein>
<dbReference type="SUPFAM" id="SSF53335">
    <property type="entry name" value="S-adenosyl-L-methionine-dependent methyltransferases"/>
    <property type="match status" value="1"/>
</dbReference>
<organism evidence="3 4">
    <name type="scientific">Paraburkholderia fungorum</name>
    <dbReference type="NCBI Taxonomy" id="134537"/>
    <lineage>
        <taxon>Bacteria</taxon>
        <taxon>Pseudomonadati</taxon>
        <taxon>Pseudomonadota</taxon>
        <taxon>Betaproteobacteria</taxon>
        <taxon>Burkholderiales</taxon>
        <taxon>Burkholderiaceae</taxon>
        <taxon>Paraburkholderia</taxon>
    </lineage>
</organism>
<dbReference type="AlphaFoldDB" id="A0AAU8TJC3"/>
<feature type="coiled-coil region" evidence="1">
    <location>
        <begin position="333"/>
        <end position="392"/>
    </location>
</feature>
<keyword evidence="3" id="KW-0489">Methyltransferase</keyword>
<dbReference type="Pfam" id="PF05050">
    <property type="entry name" value="Methyltransf_21"/>
    <property type="match status" value="1"/>
</dbReference>
<evidence type="ECO:0000313" key="3">
    <source>
        <dbReference type="EMBL" id="AJZ60925.1"/>
    </source>
</evidence>
<dbReference type="KEGG" id="bfn:OI25_821"/>
<feature type="domain" description="Methyltransferase FkbM" evidence="2">
    <location>
        <begin position="51"/>
        <end position="188"/>
    </location>
</feature>
<dbReference type="EMBL" id="CP010026">
    <property type="protein sequence ID" value="AJZ60925.1"/>
    <property type="molecule type" value="Genomic_DNA"/>
</dbReference>
<dbReference type="InterPro" id="IPR029063">
    <property type="entry name" value="SAM-dependent_MTases_sf"/>
</dbReference>
<proteinExistence type="predicted"/>
<sequence length="433" mass="48416">MQEIATRYGVLDAYDAADDLICRCLSHYGEWAQYELQFVADNLAPGSSVADIGAFIGTFGLGLSQLRKLNRLCFVEANAATVELLRKNVARNASVRSDVVDAIVGPFAERNAGTFAPGNRGSFSVINPPDGNAQAPAVGSTTSLRTLSERYGPFDLFKIDVEGAEKTIFDAELEFIQSANATFWIECNESADSLDIGELFVDLGFSVFYFAFPAICLKPFREGAANEFPFAYEAGLWVTRHSAPSLSPQLREAGCMLERVTSRESLRWSLWRTPRWAPTDWLESERAELAALAVHRLFGEEYHAFLASSGTPLSNGAPRKWAEPIPVQMQQRINEMHERILQAENALAEAQNRARAADIVLFEERGRGAMAIARLEDELRRLYARVDLSEKQTAELLSSSSWRFTMPFRMISRLLRGDWSEIRRIAKAKVVRR</sequence>
<gene>
    <name evidence="3" type="ORF">OI25_821</name>
</gene>
<dbReference type="NCBIfam" id="TIGR01444">
    <property type="entry name" value="fkbM_fam"/>
    <property type="match status" value="1"/>
</dbReference>
<evidence type="ECO:0000313" key="4">
    <source>
        <dbReference type="Proteomes" id="UP000032614"/>
    </source>
</evidence>
<dbReference type="GO" id="GO:0032259">
    <property type="term" value="P:methylation"/>
    <property type="evidence" value="ECO:0007669"/>
    <property type="project" value="UniProtKB-KW"/>
</dbReference>